<reference evidence="4" key="1">
    <citation type="journal article" date="2019" name="Int. J. Syst. Evol. Microbiol.">
        <title>The Global Catalogue of Microorganisms (GCM) 10K type strain sequencing project: providing services to taxonomists for standard genome sequencing and annotation.</title>
        <authorList>
            <consortium name="The Broad Institute Genomics Platform"/>
            <consortium name="The Broad Institute Genome Sequencing Center for Infectious Disease"/>
            <person name="Wu L."/>
            <person name="Ma J."/>
        </authorList>
    </citation>
    <scope>NUCLEOTIDE SEQUENCE [LARGE SCALE GENOMIC DNA]</scope>
    <source>
        <strain evidence="4">CECT 7649</strain>
    </source>
</reference>
<feature type="region of interest" description="Disordered" evidence="1">
    <location>
        <begin position="230"/>
        <end position="251"/>
    </location>
</feature>
<keyword evidence="2" id="KW-0812">Transmembrane</keyword>
<comment type="caution">
    <text evidence="3">The sequence shown here is derived from an EMBL/GenBank/DDBJ whole genome shotgun (WGS) entry which is preliminary data.</text>
</comment>
<feature type="transmembrane region" description="Helical" evidence="2">
    <location>
        <begin position="6"/>
        <end position="23"/>
    </location>
</feature>
<feature type="transmembrane region" description="Helical" evidence="2">
    <location>
        <begin position="119"/>
        <end position="141"/>
    </location>
</feature>
<dbReference type="Proteomes" id="UP001596496">
    <property type="component" value="Unassembled WGS sequence"/>
</dbReference>
<keyword evidence="4" id="KW-1185">Reference proteome</keyword>
<evidence type="ECO:0000256" key="1">
    <source>
        <dbReference type="SAM" id="MobiDB-lite"/>
    </source>
</evidence>
<keyword evidence="2" id="KW-1133">Transmembrane helix</keyword>
<evidence type="ECO:0000313" key="4">
    <source>
        <dbReference type="Proteomes" id="UP001596496"/>
    </source>
</evidence>
<sequence length="251" mass="25695">MSYEGWEYGYVAGVAGALLYCVVNPVRGQMIGLAIGGVASKPSSLHGAGDKWAETGNGIQNMSNDLSKHVKDVPPEHWTAEDYSAVQGAARLMTTNFTDAKSAHDDAAKIMHGMGKLSFYGALASGTAGAVLTALTIYTLATRGIPGVNVATQASSEVAATGTQAVITRLVSKYGMAATAGMVAFSMVTSKQAQLEGQIAAMNAQKDGAKQVRIPLTNLSDVGTTGYTGTGYTGQNGANPNGTGLPPTTSI</sequence>
<keyword evidence="2" id="KW-0472">Membrane</keyword>
<accession>A0ABW2NTU5</accession>
<evidence type="ECO:0000256" key="2">
    <source>
        <dbReference type="SAM" id="Phobius"/>
    </source>
</evidence>
<feature type="compositionally biased region" description="Polar residues" evidence="1">
    <location>
        <begin position="235"/>
        <end position="251"/>
    </location>
</feature>
<gene>
    <name evidence="3" type="ORF">ACFQSB_01385</name>
</gene>
<organism evidence="3 4">
    <name type="scientific">Sphaerisporangium rhizosphaerae</name>
    <dbReference type="NCBI Taxonomy" id="2269375"/>
    <lineage>
        <taxon>Bacteria</taxon>
        <taxon>Bacillati</taxon>
        <taxon>Actinomycetota</taxon>
        <taxon>Actinomycetes</taxon>
        <taxon>Streptosporangiales</taxon>
        <taxon>Streptosporangiaceae</taxon>
        <taxon>Sphaerisporangium</taxon>
    </lineage>
</organism>
<dbReference type="EMBL" id="JBHTCG010000001">
    <property type="protein sequence ID" value="MFC7380837.1"/>
    <property type="molecule type" value="Genomic_DNA"/>
</dbReference>
<evidence type="ECO:0000313" key="3">
    <source>
        <dbReference type="EMBL" id="MFC7380837.1"/>
    </source>
</evidence>
<proteinExistence type="predicted"/>
<dbReference type="RefSeq" id="WP_380823832.1">
    <property type="nucleotide sequence ID" value="NZ_JBHTCG010000001.1"/>
</dbReference>
<protein>
    <submittedName>
        <fullName evidence="3">Uncharacterized protein</fullName>
    </submittedName>
</protein>
<name>A0ABW2NTU5_9ACTN</name>